<evidence type="ECO:0000313" key="1">
    <source>
        <dbReference type="EMBL" id="DAE92392.1"/>
    </source>
</evidence>
<proteinExistence type="predicted"/>
<dbReference type="EMBL" id="BK057799">
    <property type="protein sequence ID" value="DAE92392.1"/>
    <property type="molecule type" value="Genomic_DNA"/>
</dbReference>
<accession>A0A8S5RSA8</accession>
<reference evidence="1" key="1">
    <citation type="journal article" date="2021" name="Proc. Natl. Acad. Sci. U.S.A.">
        <title>A Catalog of Tens of Thousands of Viruses from Human Metagenomes Reveals Hidden Associations with Chronic Diseases.</title>
        <authorList>
            <person name="Tisza M.J."/>
            <person name="Buck C.B."/>
        </authorList>
    </citation>
    <scope>NUCLEOTIDE SEQUENCE</scope>
    <source>
        <strain evidence="1">CtZF426</strain>
    </source>
</reference>
<name>A0A8S5RSA8_9CAUD</name>
<organism evidence="1">
    <name type="scientific">Siphoviridae sp. ctZF426</name>
    <dbReference type="NCBI Taxonomy" id="2827580"/>
    <lineage>
        <taxon>Viruses</taxon>
        <taxon>Duplodnaviria</taxon>
        <taxon>Heunggongvirae</taxon>
        <taxon>Uroviricota</taxon>
        <taxon>Caudoviricetes</taxon>
    </lineage>
</organism>
<protein>
    <submittedName>
        <fullName evidence="1">Uncharacterized protein</fullName>
    </submittedName>
</protein>
<sequence>MGRVRVDVRVRLDGKATVECASGYASRAAYNGAQRFGGFVRQEIRAAGRVRTGRMVNSVTATRDRRRGRLKPAYIVGPRVGYAKFQDLGTRAHGPKRRKFMRFQPKGSSKWVFAKWVRGVTAAFFMSRAAFRLRPRDFV</sequence>